<gene>
    <name evidence="1" type="ORF">GP2_054_00280</name>
</gene>
<reference evidence="1 2" key="1">
    <citation type="submission" date="2013-02" db="EMBL/GenBank/DDBJ databases">
        <title>Whole genome shotgun sequence of Gordonia paraffinivorans NBRC 108238.</title>
        <authorList>
            <person name="Isaki-Nakamura S."/>
            <person name="Hosoyama A."/>
            <person name="Tsuchikane K."/>
            <person name="Ando Y."/>
            <person name="Baba S."/>
            <person name="Ohji S."/>
            <person name="Hamada M."/>
            <person name="Tamura T."/>
            <person name="Yamazoe A."/>
            <person name="Yamazaki S."/>
            <person name="Fujita N."/>
        </authorList>
    </citation>
    <scope>NUCLEOTIDE SEQUENCE [LARGE SCALE GENOMIC DNA]</scope>
    <source>
        <strain evidence="1 2">NBRC 108238</strain>
    </source>
</reference>
<evidence type="ECO:0000313" key="2">
    <source>
        <dbReference type="Proteomes" id="UP000035021"/>
    </source>
</evidence>
<dbReference type="Pfam" id="PF13707">
    <property type="entry name" value="RloB"/>
    <property type="match status" value="1"/>
</dbReference>
<accession>A0ABQ0ITD8</accession>
<dbReference type="RefSeq" id="WP_006902398.1">
    <property type="nucleotide sequence ID" value="NZ_BAOQ01000054.1"/>
</dbReference>
<proteinExistence type="predicted"/>
<evidence type="ECO:0000313" key="1">
    <source>
        <dbReference type="EMBL" id="GAC86121.1"/>
    </source>
</evidence>
<dbReference type="Proteomes" id="UP000035021">
    <property type="component" value="Unassembled WGS sequence"/>
</dbReference>
<dbReference type="EMBL" id="BAOQ01000054">
    <property type="protein sequence ID" value="GAC86121.1"/>
    <property type="molecule type" value="Genomic_DNA"/>
</dbReference>
<organism evidence="1 2">
    <name type="scientific">Gordonia paraffinivorans NBRC 108238</name>
    <dbReference type="NCBI Taxonomy" id="1223543"/>
    <lineage>
        <taxon>Bacteria</taxon>
        <taxon>Bacillati</taxon>
        <taxon>Actinomycetota</taxon>
        <taxon>Actinomycetes</taxon>
        <taxon>Mycobacteriales</taxon>
        <taxon>Gordoniaceae</taxon>
        <taxon>Gordonia</taxon>
    </lineage>
</organism>
<dbReference type="InterPro" id="IPR025591">
    <property type="entry name" value="RloB"/>
</dbReference>
<evidence type="ECO:0008006" key="3">
    <source>
        <dbReference type="Google" id="ProtNLM"/>
    </source>
</evidence>
<name>A0ABQ0ITD8_9ACTN</name>
<comment type="caution">
    <text evidence="1">The sequence shown here is derived from an EMBL/GenBank/DDBJ whole genome shotgun (WGS) entry which is preliminary data.</text>
</comment>
<protein>
    <recommendedName>
        <fullName evidence="3">RloB domain-containing protein</fullName>
    </recommendedName>
</protein>
<keyword evidence="2" id="KW-1185">Reference proteome</keyword>
<feature type="non-terminal residue" evidence="1">
    <location>
        <position position="1"/>
    </location>
</feature>
<sequence>PLKKAAANHIHVALSSPCIELWFFLHYENQTAFLHRHDAQAKSKKCMGCDKHLSQDALTFLLDSYESAANRARALARKHVGDMSPVPWNPYSNMWELIETIRRGRGIDNTGRPFNESS</sequence>